<dbReference type="RefSeq" id="WP_307348500.1">
    <property type="nucleotide sequence ID" value="NZ_JAUSVS010000002.1"/>
</dbReference>
<dbReference type="EMBL" id="JAUSVS010000002">
    <property type="protein sequence ID" value="MDQ0464104.1"/>
    <property type="molecule type" value="Genomic_DNA"/>
</dbReference>
<comment type="caution">
    <text evidence="1">The sequence shown here is derived from an EMBL/GenBank/DDBJ whole genome shotgun (WGS) entry which is preliminary data.</text>
</comment>
<reference evidence="1 2" key="1">
    <citation type="submission" date="2023-07" db="EMBL/GenBank/DDBJ databases">
        <title>Genomic Encyclopedia of Type Strains, Phase IV (KMG-IV): sequencing the most valuable type-strain genomes for metagenomic binning, comparative biology and taxonomic classification.</title>
        <authorList>
            <person name="Goeker M."/>
        </authorList>
    </citation>
    <scope>NUCLEOTIDE SEQUENCE [LARGE SCALE GENOMIC DNA]</scope>
    <source>
        <strain evidence="1 2">DSM 18695</strain>
    </source>
</reference>
<evidence type="ECO:0000313" key="1">
    <source>
        <dbReference type="EMBL" id="MDQ0464104.1"/>
    </source>
</evidence>
<protein>
    <submittedName>
        <fullName evidence="1">Uncharacterized protein</fullName>
    </submittedName>
</protein>
<organism evidence="1 2">
    <name type="scientific">Caulobacter ginsengisoli</name>
    <dbReference type="NCBI Taxonomy" id="400775"/>
    <lineage>
        <taxon>Bacteria</taxon>
        <taxon>Pseudomonadati</taxon>
        <taxon>Pseudomonadota</taxon>
        <taxon>Alphaproteobacteria</taxon>
        <taxon>Caulobacterales</taxon>
        <taxon>Caulobacteraceae</taxon>
        <taxon>Caulobacter</taxon>
    </lineage>
</organism>
<sequence>MLDAVAQIKGFDDELELDGLDRVDFNNPERRLLNRYFRLLSREDVRARVPPAKLYYAAASAVECLRDGRQDISLCRRNGGTDAEIARCKEVTKQDAHFYLELARGWMRRPPVLSVVVSA</sequence>
<keyword evidence="2" id="KW-1185">Reference proteome</keyword>
<accession>A0ABU0IQ61</accession>
<proteinExistence type="predicted"/>
<gene>
    <name evidence="1" type="ORF">QO010_001875</name>
</gene>
<evidence type="ECO:0000313" key="2">
    <source>
        <dbReference type="Proteomes" id="UP001228905"/>
    </source>
</evidence>
<name>A0ABU0IQ61_9CAUL</name>
<dbReference type="Proteomes" id="UP001228905">
    <property type="component" value="Unassembled WGS sequence"/>
</dbReference>